<dbReference type="PROSITE" id="PS01120">
    <property type="entry name" value="UREASE_1"/>
    <property type="match status" value="1"/>
</dbReference>
<sequence>MSRISRRAYADMFGPTVGDRVRLADTALWVEVEKDFTVYGEEVKFGGGKVIRDGMGQGQMLAAEAMDLVLTNALIIDHWGIVKADIGVKHGRIAAIGKAGNPDVQPGVTVPVGPGTEVIAAEGKIVTAGGIDSHIHFICPQQVEEALTSGVTTFIGGGTGPATGTNATTCTPGPWYLARMLQAADSLPINIGLLGKGNASRPEALREQIAAGAVGLKLHEDWGSTPAAIDCCLGVAEEMDIQVAIHTDTLNESGCIEDTLAAIGDRTIHTFHTEGAGGGHAPDIIRAAGQANVLPSSTNPTLPYTINTVDEHLDMLMVCHHLDPSIAEDVAFAESRIRRETIAAEDILHDMGAFAMTSSDSQAMGRVGEVVLRTWQVAHQMKLRRGPLAPDSSYSDNFRVKRYIAKYTLNPALTHGIAHEVGSVEVGKLADLVLWAPAFFAVKPALVIKGGMIVTAPMGDINGSIPTPQPVHYRPMFGALGAARHATRMTFLPQTAMDRGLAQALNLRSLIGVAHGCRRVRKADMVHNTLQPVIEVDAQTYQVRADGELLVCEPARELPLAQRYFLF</sequence>
<evidence type="ECO:0000259" key="10">
    <source>
        <dbReference type="PROSITE" id="PS51368"/>
    </source>
</evidence>
<evidence type="ECO:0000256" key="5">
    <source>
        <dbReference type="HAMAP-Rule" id="MF_01953"/>
    </source>
</evidence>
<feature type="modified residue" description="N6-carboxylysine" evidence="5">
    <location>
        <position position="217"/>
    </location>
</feature>
<dbReference type="InterPro" id="IPR032466">
    <property type="entry name" value="Metal_Hydrolase"/>
</dbReference>
<dbReference type="InterPro" id="IPR011059">
    <property type="entry name" value="Metal-dep_hydrolase_composite"/>
</dbReference>
<dbReference type="Gene3D" id="3.20.20.140">
    <property type="entry name" value="Metal-dependent hydrolases"/>
    <property type="match status" value="1"/>
</dbReference>
<dbReference type="HAMAP" id="MF_01953">
    <property type="entry name" value="Urease_alpha"/>
    <property type="match status" value="1"/>
</dbReference>
<feature type="binding site" evidence="5">
    <location>
        <position position="136"/>
    </location>
    <ligand>
        <name>Ni(2+)</name>
        <dbReference type="ChEBI" id="CHEBI:49786"/>
        <label>1</label>
    </ligand>
</feature>
<gene>
    <name evidence="5 11" type="primary">ureC</name>
    <name evidence="11" type="ORF">PMC74_14925</name>
</gene>
<dbReference type="EMBL" id="CP116669">
    <property type="protein sequence ID" value="WCH98074.1"/>
    <property type="molecule type" value="Genomic_DNA"/>
</dbReference>
<dbReference type="PANTHER" id="PTHR43440">
    <property type="entry name" value="UREASE"/>
    <property type="match status" value="1"/>
</dbReference>
<dbReference type="RefSeq" id="WP_033698365.1">
    <property type="nucleotide sequence ID" value="NZ_CP116669.1"/>
</dbReference>
<feature type="domain" description="Urease" evidence="10">
    <location>
        <begin position="129"/>
        <end position="567"/>
    </location>
</feature>
<reference evidence="11 12" key="1">
    <citation type="journal article" date="2020" name="Front. Microbiol.">
        <title>Toward Biorecycling: Isolation of a Soil Bacterium That Grows on a Polyurethane Oligomer and Monomer.</title>
        <authorList>
            <person name="Espinosa M.J.C."/>
            <person name="Blanco A.C."/>
            <person name="Schmidgall T."/>
            <person name="Atanasoff-Kardjalieff A.K."/>
            <person name="Kappelmeyer U."/>
            <person name="Tischler D."/>
            <person name="Pieper D.H."/>
            <person name="Heipieper H.J."/>
            <person name="Eberlein C."/>
        </authorList>
    </citation>
    <scope>NUCLEOTIDE SEQUENCE [LARGE SCALE GENOMIC DNA]</scope>
    <source>
        <strain evidence="11 12">TDA1</strain>
    </source>
</reference>
<evidence type="ECO:0000256" key="7">
    <source>
        <dbReference type="PROSITE-ProRule" id="PRU00700"/>
    </source>
</evidence>
<dbReference type="PANTHER" id="PTHR43440:SF1">
    <property type="entry name" value="UREASE"/>
    <property type="match status" value="1"/>
</dbReference>
<dbReference type="Pfam" id="PF00449">
    <property type="entry name" value="Urease_alpha"/>
    <property type="match status" value="1"/>
</dbReference>
<name>A0ABY7R2W9_9PSED</name>
<dbReference type="InterPro" id="IPR029754">
    <property type="entry name" value="Urease_Ni-bd"/>
</dbReference>
<evidence type="ECO:0000256" key="9">
    <source>
        <dbReference type="RuleBase" id="RU004158"/>
    </source>
</evidence>
<dbReference type="InterPro" id="IPR017950">
    <property type="entry name" value="Urease_AS"/>
</dbReference>
<evidence type="ECO:0000256" key="8">
    <source>
        <dbReference type="RuleBase" id="RU000510"/>
    </source>
</evidence>
<evidence type="ECO:0000256" key="1">
    <source>
        <dbReference type="ARBA" id="ARBA00004897"/>
    </source>
</evidence>
<feature type="binding site" evidence="5 7">
    <location>
        <position position="219"/>
    </location>
    <ligand>
        <name>substrate</name>
    </ligand>
</feature>
<dbReference type="EC" id="3.5.1.5" evidence="5 6"/>
<organism evidence="11 12">
    <name type="scientific">Pseudomonas capeferrum</name>
    <dbReference type="NCBI Taxonomy" id="1495066"/>
    <lineage>
        <taxon>Bacteria</taxon>
        <taxon>Pseudomonadati</taxon>
        <taxon>Pseudomonadota</taxon>
        <taxon>Gammaproteobacteria</taxon>
        <taxon>Pseudomonadales</taxon>
        <taxon>Pseudomonadaceae</taxon>
        <taxon>Pseudomonas</taxon>
    </lineage>
</organism>
<feature type="binding site" evidence="5">
    <location>
        <position position="360"/>
    </location>
    <ligand>
        <name>Ni(2+)</name>
        <dbReference type="ChEBI" id="CHEBI:49786"/>
        <label>1</label>
    </ligand>
</feature>
<protein>
    <recommendedName>
        <fullName evidence="5 6">Urease subunit alpha</fullName>
        <ecNumber evidence="5 6">3.5.1.5</ecNumber>
    </recommendedName>
    <alternativeName>
        <fullName evidence="5">Urea amidohydrolase subunit alpha</fullName>
    </alternativeName>
</protein>
<comment type="subcellular location">
    <subcellularLocation>
        <location evidence="5 7">Cytoplasm</location>
    </subcellularLocation>
</comment>
<dbReference type="InterPro" id="IPR050112">
    <property type="entry name" value="Urease_alpha_subunit"/>
</dbReference>
<proteinExistence type="inferred from homology"/>
<dbReference type="InterPro" id="IPR017951">
    <property type="entry name" value="Urease_asu_c"/>
</dbReference>
<comment type="cofactor">
    <cofactor evidence="5 8">
        <name>Ni cation</name>
        <dbReference type="ChEBI" id="CHEBI:25516"/>
    </cofactor>
    <text evidence="5 8">Binds 2 nickel ions per subunit.</text>
</comment>
<dbReference type="SUPFAM" id="SSF51338">
    <property type="entry name" value="Composite domain of metallo-dependent hydrolases"/>
    <property type="match status" value="2"/>
</dbReference>
<feature type="active site" description="Proton donor" evidence="5 7">
    <location>
        <position position="320"/>
    </location>
</feature>
<evidence type="ECO:0000256" key="6">
    <source>
        <dbReference type="NCBIfam" id="TIGR01792"/>
    </source>
</evidence>
<dbReference type="Pfam" id="PF01979">
    <property type="entry name" value="Amidohydro_1"/>
    <property type="match status" value="1"/>
</dbReference>
<keyword evidence="4 5" id="KW-0378">Hydrolase</keyword>
<dbReference type="SUPFAM" id="SSF51556">
    <property type="entry name" value="Metallo-dependent hydrolases"/>
    <property type="match status" value="1"/>
</dbReference>
<dbReference type="InterPro" id="IPR011612">
    <property type="entry name" value="Urease_alpha_N_dom"/>
</dbReference>
<keyword evidence="12" id="KW-1185">Reference proteome</keyword>
<dbReference type="PRINTS" id="PR01752">
    <property type="entry name" value="UREASE"/>
</dbReference>
<accession>A0ABY7R2W9</accession>
<feature type="binding site" evidence="5">
    <location>
        <position position="134"/>
    </location>
    <ligand>
        <name>Ni(2+)</name>
        <dbReference type="ChEBI" id="CHEBI:49786"/>
        <label>1</label>
    </ligand>
</feature>
<keyword evidence="5 7" id="KW-0963">Cytoplasm</keyword>
<dbReference type="NCBIfam" id="TIGR01792">
    <property type="entry name" value="urease_alph"/>
    <property type="match status" value="1"/>
</dbReference>
<comment type="pathway">
    <text evidence="1 5">Nitrogen metabolism; urea degradation; CO(2) and NH(3) from urea (urease route): step 1/1.</text>
</comment>
<evidence type="ECO:0000256" key="3">
    <source>
        <dbReference type="ARBA" id="ARBA00022723"/>
    </source>
</evidence>
<dbReference type="NCBIfam" id="NF009686">
    <property type="entry name" value="PRK13207.1"/>
    <property type="match status" value="1"/>
</dbReference>
<dbReference type="GeneID" id="301035413"/>
<dbReference type="PROSITE" id="PS51368">
    <property type="entry name" value="UREASE_3"/>
    <property type="match status" value="1"/>
</dbReference>
<feature type="binding site" description="via carbamate group" evidence="5">
    <location>
        <position position="217"/>
    </location>
    <ligand>
        <name>Ni(2+)</name>
        <dbReference type="ChEBI" id="CHEBI:49786"/>
        <label>2</label>
    </ligand>
</feature>
<dbReference type="Proteomes" id="UP001214301">
    <property type="component" value="Chromosome"/>
</dbReference>
<keyword evidence="2 5" id="KW-0533">Nickel</keyword>
<comment type="PTM">
    <text evidence="5">Carboxylation allows a single lysine to coordinate two nickel ions.</text>
</comment>
<comment type="catalytic activity">
    <reaction evidence="5 8">
        <text>urea + 2 H2O + H(+) = hydrogencarbonate + 2 NH4(+)</text>
        <dbReference type="Rhea" id="RHEA:20557"/>
        <dbReference type="ChEBI" id="CHEBI:15377"/>
        <dbReference type="ChEBI" id="CHEBI:15378"/>
        <dbReference type="ChEBI" id="CHEBI:16199"/>
        <dbReference type="ChEBI" id="CHEBI:17544"/>
        <dbReference type="ChEBI" id="CHEBI:28938"/>
        <dbReference type="EC" id="3.5.1.5"/>
    </reaction>
</comment>
<keyword evidence="3 5" id="KW-0479">Metal-binding</keyword>
<dbReference type="CDD" id="cd00375">
    <property type="entry name" value="Urease_alpha"/>
    <property type="match status" value="1"/>
</dbReference>
<evidence type="ECO:0000256" key="2">
    <source>
        <dbReference type="ARBA" id="ARBA00022596"/>
    </source>
</evidence>
<feature type="binding site" evidence="5">
    <location>
        <position position="246"/>
    </location>
    <ligand>
        <name>Ni(2+)</name>
        <dbReference type="ChEBI" id="CHEBI:49786"/>
        <label>2</label>
    </ligand>
</feature>
<dbReference type="Gene3D" id="2.30.40.10">
    <property type="entry name" value="Urease, subunit C, domain 1"/>
    <property type="match status" value="1"/>
</dbReference>
<dbReference type="InterPro" id="IPR005848">
    <property type="entry name" value="Urease_asu"/>
</dbReference>
<comment type="subunit">
    <text evidence="5">Heterotrimer of UreA (gamma), UreB (beta) and UreC (alpha) subunits. Three heterotrimers associate to form the active enzyme.</text>
</comment>
<dbReference type="InterPro" id="IPR006680">
    <property type="entry name" value="Amidohydro-rel"/>
</dbReference>
<evidence type="ECO:0000313" key="12">
    <source>
        <dbReference type="Proteomes" id="UP001214301"/>
    </source>
</evidence>
<feature type="binding site" description="via carbamate group" evidence="5">
    <location>
        <position position="217"/>
    </location>
    <ligand>
        <name>Ni(2+)</name>
        <dbReference type="ChEBI" id="CHEBI:49786"/>
        <label>1</label>
    </ligand>
</feature>
<dbReference type="NCBIfam" id="NF009685">
    <property type="entry name" value="PRK13206.1"/>
    <property type="match status" value="1"/>
</dbReference>
<evidence type="ECO:0000256" key="4">
    <source>
        <dbReference type="ARBA" id="ARBA00022801"/>
    </source>
</evidence>
<dbReference type="GO" id="GO:0009039">
    <property type="term" value="F:urease activity"/>
    <property type="evidence" value="ECO:0007669"/>
    <property type="project" value="UniProtKB-EC"/>
</dbReference>
<comment type="similarity">
    <text evidence="5 9">Belongs to the metallo-dependent hydrolases superfamily. Urease alpha subunit family.</text>
</comment>
<evidence type="ECO:0000313" key="11">
    <source>
        <dbReference type="EMBL" id="WCH98074.1"/>
    </source>
</evidence>
<feature type="binding site" evidence="5">
    <location>
        <position position="272"/>
    </location>
    <ligand>
        <name>Ni(2+)</name>
        <dbReference type="ChEBI" id="CHEBI:49786"/>
        <label>2</label>
    </ligand>
</feature>
<dbReference type="PROSITE" id="PS00145">
    <property type="entry name" value="UREASE_2"/>
    <property type="match status" value="1"/>
</dbReference>